<proteinExistence type="predicted"/>
<dbReference type="EMBL" id="JAGSOG010000011">
    <property type="protein sequence ID" value="MBR7832489.1"/>
    <property type="molecule type" value="Genomic_DNA"/>
</dbReference>
<comment type="caution">
    <text evidence="3">The sequence shown here is derived from an EMBL/GenBank/DDBJ whole genome shotgun (WGS) entry which is preliminary data.</text>
</comment>
<feature type="domain" description="DNA primase/polymerase bifunctional N-terminal" evidence="2">
    <location>
        <begin position="5"/>
        <end position="176"/>
    </location>
</feature>
<dbReference type="Proteomes" id="UP000675781">
    <property type="component" value="Unassembled WGS sequence"/>
</dbReference>
<evidence type="ECO:0000259" key="2">
    <source>
        <dbReference type="SMART" id="SM00943"/>
    </source>
</evidence>
<dbReference type="AlphaFoldDB" id="A0A941ERJ0"/>
<evidence type="ECO:0000313" key="3">
    <source>
        <dbReference type="EMBL" id="MBR7832489.1"/>
    </source>
</evidence>
<accession>A0A941ERJ0</accession>
<evidence type="ECO:0000313" key="4">
    <source>
        <dbReference type="Proteomes" id="UP000675781"/>
    </source>
</evidence>
<name>A0A941ERJ0_9ACTN</name>
<feature type="region of interest" description="Disordered" evidence="1">
    <location>
        <begin position="1"/>
        <end position="27"/>
    </location>
</feature>
<reference evidence="3" key="1">
    <citation type="submission" date="2021-04" db="EMBL/GenBank/DDBJ databases">
        <title>Genome based classification of Actinospica acidithermotolerans sp. nov., an actinobacterium isolated from an Indonesian hot spring.</title>
        <authorList>
            <person name="Kusuma A.B."/>
            <person name="Putra K.E."/>
            <person name="Nafisah S."/>
            <person name="Loh J."/>
            <person name="Nouioui I."/>
            <person name="Goodfellow M."/>
        </authorList>
    </citation>
    <scope>NUCLEOTIDE SEQUENCE</scope>
    <source>
        <strain evidence="3">CSCA 57</strain>
    </source>
</reference>
<dbReference type="Pfam" id="PF09250">
    <property type="entry name" value="Prim-Pol"/>
    <property type="match status" value="1"/>
</dbReference>
<organism evidence="3 4">
    <name type="scientific">Actinospica durhamensis</name>
    <dbReference type="NCBI Taxonomy" id="1508375"/>
    <lineage>
        <taxon>Bacteria</taxon>
        <taxon>Bacillati</taxon>
        <taxon>Actinomycetota</taxon>
        <taxon>Actinomycetes</taxon>
        <taxon>Catenulisporales</taxon>
        <taxon>Actinospicaceae</taxon>
        <taxon>Actinospica</taxon>
    </lineage>
</organism>
<gene>
    <name evidence="3" type="ORF">KDL01_04425</name>
</gene>
<keyword evidence="4" id="KW-1185">Reference proteome</keyword>
<dbReference type="InterPro" id="IPR015330">
    <property type="entry name" value="DNA_primase/pol_bifunc_N"/>
</dbReference>
<evidence type="ECO:0000256" key="1">
    <source>
        <dbReference type="SAM" id="MobiDB-lite"/>
    </source>
</evidence>
<sequence length="275" mass="29204">MSITADRKYPAIGSPHPKNNPQRKQCRGECGQLGHGVWDASIDEDRILEMHALSRNPNGYAVACGRDPHRVLGLDLDRKNGLDGCARITEIAETIGFELPETIRVKTPSGWHIWLSLPPGVHVSNSVGKVGTISAPGVDVRSLGGGLVGPGSRGPKGTYLLDCAPDTPLAPIPSKLLDLLAVRDKPRTDSFVRGTAISSKRITGLVATVLDAKPGSRNAVLFWSACRMAEAVAEGGLSDNEARELLLTAAERIGLDHSEASVSIDSAFRTSHGRA</sequence>
<dbReference type="SMART" id="SM00943">
    <property type="entry name" value="Prim-Pol"/>
    <property type="match status" value="1"/>
</dbReference>
<dbReference type="CDD" id="cd04859">
    <property type="entry name" value="Prim_Pol"/>
    <property type="match status" value="1"/>
</dbReference>
<protein>
    <submittedName>
        <fullName evidence="3">Bifunctional DNA primase/polymerase</fullName>
    </submittedName>
</protein>
<dbReference type="SUPFAM" id="SSF56747">
    <property type="entry name" value="Prim-pol domain"/>
    <property type="match status" value="1"/>
</dbReference>